<dbReference type="Proteomes" id="UP000243342">
    <property type="component" value="Unassembled WGS sequence"/>
</dbReference>
<dbReference type="EMBL" id="MLCF01000020">
    <property type="protein sequence ID" value="OIV38499.1"/>
    <property type="molecule type" value="Genomic_DNA"/>
</dbReference>
<evidence type="ECO:0000313" key="2">
    <source>
        <dbReference type="EMBL" id="OIV38499.1"/>
    </source>
</evidence>
<dbReference type="STRING" id="1428644.BIV57_05295"/>
<dbReference type="AlphaFoldDB" id="A0A1J7BIK8"/>
<organism evidence="2 3">
    <name type="scientific">Mangrovactinospora gilvigrisea</name>
    <dbReference type="NCBI Taxonomy" id="1428644"/>
    <lineage>
        <taxon>Bacteria</taxon>
        <taxon>Bacillati</taxon>
        <taxon>Actinomycetota</taxon>
        <taxon>Actinomycetes</taxon>
        <taxon>Kitasatosporales</taxon>
        <taxon>Streptomycetaceae</taxon>
        <taxon>Mangrovactinospora</taxon>
    </lineage>
</organism>
<gene>
    <name evidence="2" type="ORF">BIV57_05295</name>
</gene>
<dbReference type="InterPro" id="IPR010427">
    <property type="entry name" value="DUF1023"/>
</dbReference>
<reference evidence="2 3" key="1">
    <citation type="submission" date="2016-10" db="EMBL/GenBank/DDBJ databases">
        <title>Genome sequence of Streptomyces gilvigriseus MUSC 26.</title>
        <authorList>
            <person name="Lee L.-H."/>
            <person name="Ser H.-L."/>
        </authorList>
    </citation>
    <scope>NUCLEOTIDE SEQUENCE [LARGE SCALE GENOMIC DNA]</scope>
    <source>
        <strain evidence="2 3">MUSC 26</strain>
    </source>
</reference>
<dbReference type="InterPro" id="IPR029058">
    <property type="entry name" value="AB_hydrolase_fold"/>
</dbReference>
<proteinExistence type="predicted"/>
<protein>
    <recommendedName>
        <fullName evidence="1">DUF1023 domain-containing protein</fullName>
    </recommendedName>
</protein>
<evidence type="ECO:0000313" key="3">
    <source>
        <dbReference type="Proteomes" id="UP000243342"/>
    </source>
</evidence>
<evidence type="ECO:0000259" key="1">
    <source>
        <dbReference type="Pfam" id="PF06259"/>
    </source>
</evidence>
<feature type="domain" description="DUF1023" evidence="1">
    <location>
        <begin position="256"/>
        <end position="420"/>
    </location>
</feature>
<dbReference type="Pfam" id="PF06259">
    <property type="entry name" value="Abhydrolase_8"/>
    <property type="match status" value="1"/>
</dbReference>
<dbReference type="Gene3D" id="3.40.50.1820">
    <property type="entry name" value="alpha/beta hydrolase"/>
    <property type="match status" value="1"/>
</dbReference>
<comment type="caution">
    <text evidence="2">The sequence shown here is derived from an EMBL/GenBank/DDBJ whole genome shotgun (WGS) entry which is preliminary data.</text>
</comment>
<dbReference type="SUPFAM" id="SSF53474">
    <property type="entry name" value="alpha/beta-Hydrolases"/>
    <property type="match status" value="1"/>
</dbReference>
<name>A0A1J7BIK8_9ACTN</name>
<dbReference type="OrthoDB" id="5969911at2"/>
<accession>A0A1J7BIK8</accession>
<keyword evidence="3" id="KW-1185">Reference proteome</keyword>
<sequence>MSDGQFGAGVVGRLGVAADGLARVGQALEGAAGRLGGVNRAPGVSRWRGTDADAARAVLRRLPHGLEDAARTLRSTAAALRELQAAGPDGDQRCAAALHALVPPPAPRGPSTAAGPLDYPPTHGGPAAAAAWWAGLDGAARERILHARPDLIGSLDGLPSAVRDRANRLQLTALRADLTALVTAADAARAGAPSGVAGLSPDGTYATADTGTAVDLGREESLARAHLAALDSVEQALRTPPGGGPHRLLLLLDSVRPQLAAVAIGNPDTAKHVAVLVPGTGTDLGDAARLTDRAESVRAASARLDPSVASVAWLGYQAPPNIPNASIRGLAEAGAGQLHGFVGGLRAAHGATRAHLTVVAHSYGSTVAGAAARRGGPGLDADDLLVVGSPGLSVRHASDLGISHRHVWAEAAAGDPVPRAGAPFLSGMPGPGELLAPLGGHPLPLKDVEGVPPSDPAFGANRLATDTRGHSGYWDPGHLSLLNQARVVTGRYQDVRLER</sequence>
<dbReference type="RefSeq" id="WP_071655500.1">
    <property type="nucleotide sequence ID" value="NZ_MLCF01000020.1"/>
</dbReference>